<sequence length="223" mass="25099">MQIFFIGSQAPGLSEVTISATPEIALSREDYQFDANTKIQRTGAFEQNLIEAVQAKPAVEIENHKNEQEPLKFQFAEHEVLFDLASLAQQDEAAFEELKRLLADIMVNPIKVTIGSKDQSQLLLFKNLELDFLAYKELSERLEMLAKLDHETESQKALAQQDRDRIRTVIASLHARLERGQETVLGGTTLKSLDLNRKDFELELDSLFTSVGFDSDMPVTGAT</sequence>
<gene>
    <name evidence="1" type="ORF">PPEP_b0326</name>
</gene>
<accession>A0A8I0N085</accession>
<keyword evidence="2" id="KW-1185">Reference proteome</keyword>
<comment type="caution">
    <text evidence="1">The sequence shown here is derived from an EMBL/GenBank/DDBJ whole genome shotgun (WGS) entry which is preliminary data.</text>
</comment>
<name>A0A8I0N085_9GAMM</name>
<organism evidence="1 2">
    <name type="scientific">Pseudoalteromonas peptidolytica F12-50-A1</name>
    <dbReference type="NCBI Taxonomy" id="1315280"/>
    <lineage>
        <taxon>Bacteria</taxon>
        <taxon>Pseudomonadati</taxon>
        <taxon>Pseudomonadota</taxon>
        <taxon>Gammaproteobacteria</taxon>
        <taxon>Alteromonadales</taxon>
        <taxon>Pseudoalteromonadaceae</taxon>
        <taxon>Pseudoalteromonas</taxon>
    </lineage>
</organism>
<dbReference type="AlphaFoldDB" id="A0A8I0N085"/>
<evidence type="ECO:0000313" key="1">
    <source>
        <dbReference type="EMBL" id="MBE0348552.1"/>
    </source>
</evidence>
<proteinExistence type="predicted"/>
<evidence type="ECO:0000313" key="2">
    <source>
        <dbReference type="Proteomes" id="UP000660708"/>
    </source>
</evidence>
<dbReference type="EMBL" id="AQHF01000034">
    <property type="protein sequence ID" value="MBE0348552.1"/>
    <property type="molecule type" value="Genomic_DNA"/>
</dbReference>
<dbReference type="Proteomes" id="UP000660708">
    <property type="component" value="Unassembled WGS sequence"/>
</dbReference>
<protein>
    <submittedName>
        <fullName evidence="1">Uncharacterized protein</fullName>
    </submittedName>
</protein>
<reference evidence="1 2" key="1">
    <citation type="submission" date="2015-06" db="EMBL/GenBank/DDBJ databases">
        <title>Genome sequence of Pseudoalteromonas peptidolytica.</title>
        <authorList>
            <person name="Xie B.-B."/>
            <person name="Rong J.-C."/>
            <person name="Qin Q.-L."/>
            <person name="Zhang Y.-Z."/>
        </authorList>
    </citation>
    <scope>NUCLEOTIDE SEQUENCE [LARGE SCALE GENOMIC DNA]</scope>
    <source>
        <strain evidence="1 2">F12-50-A1</strain>
    </source>
</reference>
<dbReference type="RefSeq" id="WP_225740811.1">
    <property type="nucleotide sequence ID" value="NZ_AQHF01000034.1"/>
</dbReference>